<reference evidence="1 2" key="1">
    <citation type="submission" date="2024-10" db="EMBL/GenBank/DDBJ databases">
        <authorList>
            <person name="Kim D."/>
        </authorList>
    </citation>
    <scope>NUCLEOTIDE SEQUENCE [LARGE SCALE GENOMIC DNA]</scope>
    <source>
        <strain evidence="1">BH-2024</strain>
    </source>
</reference>
<comment type="caution">
    <text evidence="1">The sequence shown here is derived from an EMBL/GenBank/DDBJ whole genome shotgun (WGS) entry which is preliminary data.</text>
</comment>
<protein>
    <submittedName>
        <fullName evidence="1">Uncharacterized protein</fullName>
    </submittedName>
</protein>
<dbReference type="Proteomes" id="UP001620626">
    <property type="component" value="Unassembled WGS sequence"/>
</dbReference>
<gene>
    <name evidence="1" type="ORF">niasHT_035655</name>
</gene>
<evidence type="ECO:0000313" key="2">
    <source>
        <dbReference type="Proteomes" id="UP001620626"/>
    </source>
</evidence>
<dbReference type="AlphaFoldDB" id="A0ABD2J3V4"/>
<evidence type="ECO:0000313" key="1">
    <source>
        <dbReference type="EMBL" id="KAL3084581.1"/>
    </source>
</evidence>
<accession>A0ABD2J3V4</accession>
<name>A0ABD2J3V4_9BILA</name>
<organism evidence="1 2">
    <name type="scientific">Heterodera trifolii</name>
    <dbReference type="NCBI Taxonomy" id="157864"/>
    <lineage>
        <taxon>Eukaryota</taxon>
        <taxon>Metazoa</taxon>
        <taxon>Ecdysozoa</taxon>
        <taxon>Nematoda</taxon>
        <taxon>Chromadorea</taxon>
        <taxon>Rhabditida</taxon>
        <taxon>Tylenchina</taxon>
        <taxon>Tylenchomorpha</taxon>
        <taxon>Tylenchoidea</taxon>
        <taxon>Heteroderidae</taxon>
        <taxon>Heteroderinae</taxon>
        <taxon>Heterodera</taxon>
    </lineage>
</organism>
<keyword evidence="2" id="KW-1185">Reference proteome</keyword>
<sequence>MVTPLNNERGLIGNKIGMFHHAGHSLIKPSDQLHLSPDYATNDDDLLLLTENENKTNTHQKAMPALTTPMNGTAEGQQRHFWLPNELIHELLLWVRPSYFWRVRQMLTTSAILCPLLKGGKNAITWHQPYDVGKKEASFADRKFGQFERNALLCRTHSNELPADFFNYLTHAKGPITFYVILVLDETKFSSPSHFTRARQGFDATGSCSGSGVGVVSSSFKHFPDEGFDIIKLKCDPKENLGVIMCTILTLLKKFANYLDVTLPDHIRGEGV</sequence>
<proteinExistence type="predicted"/>
<dbReference type="EMBL" id="JBICBT010001074">
    <property type="protein sequence ID" value="KAL3084581.1"/>
    <property type="molecule type" value="Genomic_DNA"/>
</dbReference>